<dbReference type="AlphaFoldDB" id="A0A151MJD5"/>
<organism evidence="1 2">
    <name type="scientific">Alligator mississippiensis</name>
    <name type="common">American alligator</name>
    <dbReference type="NCBI Taxonomy" id="8496"/>
    <lineage>
        <taxon>Eukaryota</taxon>
        <taxon>Metazoa</taxon>
        <taxon>Chordata</taxon>
        <taxon>Craniata</taxon>
        <taxon>Vertebrata</taxon>
        <taxon>Euteleostomi</taxon>
        <taxon>Archelosauria</taxon>
        <taxon>Archosauria</taxon>
        <taxon>Crocodylia</taxon>
        <taxon>Alligatoridae</taxon>
        <taxon>Alligatorinae</taxon>
        <taxon>Alligator</taxon>
    </lineage>
</organism>
<gene>
    <name evidence="1" type="ORF">Y1Q_0023291</name>
</gene>
<sequence length="78" mass="8963">MIYLVWQLLSDRGLSESSQDRCLCFLGNPWSPRKTISSLPCCLSDLCLRRSKCCPPNLSKGGLKSRWPNLQNIQVFFR</sequence>
<keyword evidence="2" id="KW-1185">Reference proteome</keyword>
<accession>A0A151MJD5</accession>
<reference evidence="1 2" key="1">
    <citation type="journal article" date="2012" name="Genome Biol.">
        <title>Sequencing three crocodilian genomes to illuminate the evolution of archosaurs and amniotes.</title>
        <authorList>
            <person name="St John J.A."/>
            <person name="Braun E.L."/>
            <person name="Isberg S.R."/>
            <person name="Miles L.G."/>
            <person name="Chong A.Y."/>
            <person name="Gongora J."/>
            <person name="Dalzell P."/>
            <person name="Moran C."/>
            <person name="Bed'hom B."/>
            <person name="Abzhanov A."/>
            <person name="Burgess S.C."/>
            <person name="Cooksey A.M."/>
            <person name="Castoe T.A."/>
            <person name="Crawford N.G."/>
            <person name="Densmore L.D."/>
            <person name="Drew J.C."/>
            <person name="Edwards S.V."/>
            <person name="Faircloth B.C."/>
            <person name="Fujita M.K."/>
            <person name="Greenwold M.J."/>
            <person name="Hoffmann F.G."/>
            <person name="Howard J.M."/>
            <person name="Iguchi T."/>
            <person name="Janes D.E."/>
            <person name="Khan S.Y."/>
            <person name="Kohno S."/>
            <person name="de Koning A.J."/>
            <person name="Lance S.L."/>
            <person name="McCarthy F.M."/>
            <person name="McCormack J.E."/>
            <person name="Merchant M.E."/>
            <person name="Peterson D.G."/>
            <person name="Pollock D.D."/>
            <person name="Pourmand N."/>
            <person name="Raney B.J."/>
            <person name="Roessler K.A."/>
            <person name="Sanford J.R."/>
            <person name="Sawyer R.H."/>
            <person name="Schmidt C.J."/>
            <person name="Triplett E.W."/>
            <person name="Tuberville T.D."/>
            <person name="Venegas-Anaya M."/>
            <person name="Howard J.T."/>
            <person name="Jarvis E.D."/>
            <person name="Guillette L.J.Jr."/>
            <person name="Glenn T.C."/>
            <person name="Green R.E."/>
            <person name="Ray D.A."/>
        </authorList>
    </citation>
    <scope>NUCLEOTIDE SEQUENCE [LARGE SCALE GENOMIC DNA]</scope>
    <source>
        <strain evidence="1">KSC_2009_1</strain>
    </source>
</reference>
<evidence type="ECO:0000313" key="2">
    <source>
        <dbReference type="Proteomes" id="UP000050525"/>
    </source>
</evidence>
<name>A0A151MJD5_ALLMI</name>
<proteinExistence type="predicted"/>
<evidence type="ECO:0000313" key="1">
    <source>
        <dbReference type="EMBL" id="KYO24627.1"/>
    </source>
</evidence>
<comment type="caution">
    <text evidence="1">The sequence shown here is derived from an EMBL/GenBank/DDBJ whole genome shotgun (WGS) entry which is preliminary data.</text>
</comment>
<dbReference type="Proteomes" id="UP000050525">
    <property type="component" value="Unassembled WGS sequence"/>
</dbReference>
<dbReference type="EMBL" id="AKHW03006061">
    <property type="protein sequence ID" value="KYO24627.1"/>
    <property type="molecule type" value="Genomic_DNA"/>
</dbReference>
<protein>
    <submittedName>
        <fullName evidence="1">Uncharacterized protein</fullName>
    </submittedName>
</protein>